<reference evidence="2 3" key="2">
    <citation type="submission" date="2019-04" db="EMBL/GenBank/DDBJ databases">
        <authorList>
            <person name="Yang S."/>
            <person name="Wei W."/>
        </authorList>
    </citation>
    <scope>NUCLEOTIDE SEQUENCE [LARGE SCALE GENOMIC DNA]</scope>
    <source>
        <strain evidence="3">ZP60</strain>
    </source>
</reference>
<dbReference type="SMART" id="SM00849">
    <property type="entry name" value="Lactamase_B"/>
    <property type="match status" value="1"/>
</dbReference>
<dbReference type="EMBL" id="CP039375">
    <property type="protein sequence ID" value="QCD64709.1"/>
    <property type="molecule type" value="Genomic_DNA"/>
</dbReference>
<dbReference type="InterPro" id="IPR041516">
    <property type="entry name" value="LACTB2_WH"/>
</dbReference>
<dbReference type="SUPFAM" id="SSF56281">
    <property type="entry name" value="Metallo-hydrolase/oxidoreductase"/>
    <property type="match status" value="1"/>
</dbReference>
<keyword evidence="2" id="KW-0378">Hydrolase</keyword>
<dbReference type="Pfam" id="PF17778">
    <property type="entry name" value="WHD_BLACT"/>
    <property type="match status" value="1"/>
</dbReference>
<dbReference type="InterPro" id="IPR036388">
    <property type="entry name" value="WH-like_DNA-bd_sf"/>
</dbReference>
<dbReference type="InterPro" id="IPR050662">
    <property type="entry name" value="Sec-metab_biosynth-thioest"/>
</dbReference>
<dbReference type="AlphaFoldDB" id="A0A4D6KCK2"/>
<gene>
    <name evidence="2" type="ORF">E5139_03270</name>
</gene>
<dbReference type="Gene3D" id="3.60.15.10">
    <property type="entry name" value="Ribonuclease Z/Hydroxyacylglutathione hydrolase-like"/>
    <property type="match status" value="1"/>
</dbReference>
<dbReference type="Pfam" id="PF00753">
    <property type="entry name" value="Lactamase_B"/>
    <property type="match status" value="1"/>
</dbReference>
<evidence type="ECO:0000313" key="3">
    <source>
        <dbReference type="Proteomes" id="UP000297053"/>
    </source>
</evidence>
<dbReference type="Proteomes" id="UP000297053">
    <property type="component" value="Chromosome"/>
</dbReference>
<evidence type="ECO:0000313" key="2">
    <source>
        <dbReference type="EMBL" id="QCD64709.1"/>
    </source>
</evidence>
<evidence type="ECO:0000259" key="1">
    <source>
        <dbReference type="SMART" id="SM00849"/>
    </source>
</evidence>
<dbReference type="KEGG" id="halz:E5139_03270"/>
<dbReference type="InterPro" id="IPR036866">
    <property type="entry name" value="RibonucZ/Hydroxyglut_hydro"/>
</dbReference>
<sequence length="260" mass="27629">MGMERISVPVATRAPSGQTNAYVLGRDRAAVIDPCARHERVDDALASRSLAHVLVTHHHPDHVGGVADYAAEHDATVWARRGREAAFEAATGVTPNRTFSEGTEIPVDDGQLRVVETPGHAPEHVAFATDDGLVCGDLAAATGSVAVGAPEGEMRAYCCSLRRVIARAPGRLFPGHGPVVDDAGETCRRLLAHRLDRERRVEAAVVEGHETLPAITDAAYDKGVENVRDLAEATVAAHLEKLAVEGRVAWDGERARPASA</sequence>
<dbReference type="InterPro" id="IPR001279">
    <property type="entry name" value="Metallo-B-lactamas"/>
</dbReference>
<dbReference type="GO" id="GO:0016787">
    <property type="term" value="F:hydrolase activity"/>
    <property type="evidence" value="ECO:0007669"/>
    <property type="project" value="UniProtKB-KW"/>
</dbReference>
<feature type="domain" description="Metallo-beta-lactamase" evidence="1">
    <location>
        <begin position="18"/>
        <end position="176"/>
    </location>
</feature>
<dbReference type="PANTHER" id="PTHR23131">
    <property type="entry name" value="ENDORIBONUCLEASE LACTB2"/>
    <property type="match status" value="1"/>
</dbReference>
<dbReference type="Gene3D" id="1.10.10.10">
    <property type="entry name" value="Winged helix-like DNA-binding domain superfamily/Winged helix DNA-binding domain"/>
    <property type="match status" value="1"/>
</dbReference>
<dbReference type="PANTHER" id="PTHR23131:SF0">
    <property type="entry name" value="ENDORIBONUCLEASE LACTB2"/>
    <property type="match status" value="1"/>
</dbReference>
<name>A0A4D6KCK2_9EURY</name>
<protein>
    <submittedName>
        <fullName evidence="2">MBL fold metallo-hydrolase</fullName>
    </submittedName>
</protein>
<reference evidence="2 3" key="1">
    <citation type="submission" date="2019-04" db="EMBL/GenBank/DDBJ databases">
        <title>Complete genome sequence of Arthrobacter sp. ZXY-2 associated with effective atrazine degradation and salt adaptation.</title>
        <authorList>
            <person name="Zhao X."/>
        </authorList>
    </citation>
    <scope>NUCLEOTIDE SEQUENCE [LARGE SCALE GENOMIC DNA]</scope>
    <source>
        <strain evidence="3">ZP60</strain>
    </source>
</reference>
<organism evidence="2 3">
    <name type="scientific">Halomicrobium mukohataei</name>
    <dbReference type="NCBI Taxonomy" id="57705"/>
    <lineage>
        <taxon>Archaea</taxon>
        <taxon>Methanobacteriati</taxon>
        <taxon>Methanobacteriota</taxon>
        <taxon>Stenosarchaea group</taxon>
        <taxon>Halobacteria</taxon>
        <taxon>Halobacteriales</taxon>
        <taxon>Haloarculaceae</taxon>
        <taxon>Halomicrobium</taxon>
    </lineage>
</organism>
<accession>A0A4D6KCK2</accession>
<proteinExistence type="predicted"/>